<dbReference type="InterPro" id="IPR050189">
    <property type="entry name" value="MFS_Efflux_Transporters"/>
</dbReference>
<dbReference type="PANTHER" id="PTHR43124">
    <property type="entry name" value="PURINE EFFLUX PUMP PBUE"/>
    <property type="match status" value="1"/>
</dbReference>
<dbReference type="Pfam" id="PF07690">
    <property type="entry name" value="MFS_1"/>
    <property type="match status" value="1"/>
</dbReference>
<comment type="caution">
    <text evidence="8">The sequence shown here is derived from an EMBL/GenBank/DDBJ whole genome shotgun (WGS) entry which is preliminary data.</text>
</comment>
<evidence type="ECO:0000256" key="6">
    <source>
        <dbReference type="SAM" id="Phobius"/>
    </source>
</evidence>
<name>A0A840Y055_9PROT</name>
<evidence type="ECO:0000256" key="2">
    <source>
        <dbReference type="ARBA" id="ARBA00022475"/>
    </source>
</evidence>
<feature type="domain" description="Major facilitator superfamily (MFS) profile" evidence="7">
    <location>
        <begin position="16"/>
        <end position="398"/>
    </location>
</feature>
<evidence type="ECO:0000256" key="1">
    <source>
        <dbReference type="ARBA" id="ARBA00004651"/>
    </source>
</evidence>
<dbReference type="InterPro" id="IPR036259">
    <property type="entry name" value="MFS_trans_sf"/>
</dbReference>
<reference evidence="8 9" key="1">
    <citation type="submission" date="2020-08" db="EMBL/GenBank/DDBJ databases">
        <title>Genomic Encyclopedia of Type Strains, Phase IV (KMG-IV): sequencing the most valuable type-strain genomes for metagenomic binning, comparative biology and taxonomic classification.</title>
        <authorList>
            <person name="Goeker M."/>
        </authorList>
    </citation>
    <scope>NUCLEOTIDE SEQUENCE [LARGE SCALE GENOMIC DNA]</scope>
    <source>
        <strain evidence="8 9">DSM 25622</strain>
    </source>
</reference>
<keyword evidence="2" id="KW-1003">Cell membrane</keyword>
<dbReference type="Gene3D" id="1.20.1250.20">
    <property type="entry name" value="MFS general substrate transporter like domains"/>
    <property type="match status" value="1"/>
</dbReference>
<feature type="transmembrane region" description="Helical" evidence="6">
    <location>
        <begin position="82"/>
        <end position="101"/>
    </location>
</feature>
<keyword evidence="3 6" id="KW-0812">Transmembrane</keyword>
<dbReference type="PANTHER" id="PTHR43124:SF3">
    <property type="entry name" value="CHLORAMPHENICOL EFFLUX PUMP RV0191"/>
    <property type="match status" value="1"/>
</dbReference>
<feature type="transmembrane region" description="Helical" evidence="6">
    <location>
        <begin position="370"/>
        <end position="388"/>
    </location>
</feature>
<dbReference type="AlphaFoldDB" id="A0A840Y055"/>
<dbReference type="InterPro" id="IPR020846">
    <property type="entry name" value="MFS_dom"/>
</dbReference>
<feature type="transmembrane region" description="Helical" evidence="6">
    <location>
        <begin position="283"/>
        <end position="303"/>
    </location>
</feature>
<feature type="transmembrane region" description="Helical" evidence="6">
    <location>
        <begin position="168"/>
        <end position="189"/>
    </location>
</feature>
<keyword evidence="5 6" id="KW-0472">Membrane</keyword>
<feature type="transmembrane region" description="Helical" evidence="6">
    <location>
        <begin position="343"/>
        <end position="364"/>
    </location>
</feature>
<feature type="transmembrane region" description="Helical" evidence="6">
    <location>
        <begin position="249"/>
        <end position="271"/>
    </location>
</feature>
<gene>
    <name evidence="8" type="ORF">FHS87_001545</name>
</gene>
<evidence type="ECO:0000259" key="7">
    <source>
        <dbReference type="PROSITE" id="PS50850"/>
    </source>
</evidence>
<dbReference type="InterPro" id="IPR011701">
    <property type="entry name" value="MFS"/>
</dbReference>
<evidence type="ECO:0000313" key="9">
    <source>
        <dbReference type="Proteomes" id="UP000580654"/>
    </source>
</evidence>
<sequence length="410" mass="40163">MAEPPPAGARETRWREVLALVAAGVAASLQLGKVAPSLLAIAGEFGIGLGGAAGLLSVFALLGALLGLPAGLLAGRAGVRRFLLGGLVLMGGAGIAASLAPGPGGLYAARVVEGGAFLAVVVSAPSLVAARAALADRAMAMSCWSIFMPTGIALGMLAAPLVDGLGWRGAWAGLALLPPATALVLAVLLPPTAGRPVAGPSDIPGRVGALWRARLPFAAAGAFACYAVMYFGIAGFLPARLAQGFGLSLPAAGLAGAGAAMANIGGNLLAGGLMRGGFRAARLVMVAGTAMAVLSAGTFALPFSAGLTVAAALLASGIGGIIPASLFALVPRTVPEPSLTGPALGLVVQFNNIGSVLAPLAIASLAERDWALAALPLLAAGGCLMLLAKPLRRIGEDPSSAVRATSPRSP</sequence>
<organism evidence="8 9">
    <name type="scientific">Muricoccus pecuniae</name>
    <dbReference type="NCBI Taxonomy" id="693023"/>
    <lineage>
        <taxon>Bacteria</taxon>
        <taxon>Pseudomonadati</taxon>
        <taxon>Pseudomonadota</taxon>
        <taxon>Alphaproteobacteria</taxon>
        <taxon>Acetobacterales</taxon>
        <taxon>Roseomonadaceae</taxon>
        <taxon>Muricoccus</taxon>
    </lineage>
</organism>
<protein>
    <submittedName>
        <fullName evidence="8">Putative MFS family arabinose efflux permease</fullName>
    </submittedName>
</protein>
<evidence type="ECO:0000256" key="4">
    <source>
        <dbReference type="ARBA" id="ARBA00022989"/>
    </source>
</evidence>
<dbReference type="EMBL" id="JACIJD010000005">
    <property type="protein sequence ID" value="MBB5693516.1"/>
    <property type="molecule type" value="Genomic_DNA"/>
</dbReference>
<comment type="subcellular location">
    <subcellularLocation>
        <location evidence="1">Cell membrane</location>
        <topology evidence="1">Multi-pass membrane protein</topology>
    </subcellularLocation>
</comment>
<evidence type="ECO:0000313" key="8">
    <source>
        <dbReference type="EMBL" id="MBB5693516.1"/>
    </source>
</evidence>
<feature type="transmembrane region" description="Helical" evidence="6">
    <location>
        <begin position="215"/>
        <end position="237"/>
    </location>
</feature>
<dbReference type="RefSeq" id="WP_184515789.1">
    <property type="nucleotide sequence ID" value="NZ_JACIJD010000005.1"/>
</dbReference>
<dbReference type="GO" id="GO:0022857">
    <property type="term" value="F:transmembrane transporter activity"/>
    <property type="evidence" value="ECO:0007669"/>
    <property type="project" value="InterPro"/>
</dbReference>
<keyword evidence="9" id="KW-1185">Reference proteome</keyword>
<dbReference type="Proteomes" id="UP000580654">
    <property type="component" value="Unassembled WGS sequence"/>
</dbReference>
<evidence type="ECO:0000256" key="3">
    <source>
        <dbReference type="ARBA" id="ARBA00022692"/>
    </source>
</evidence>
<dbReference type="CDD" id="cd06174">
    <property type="entry name" value="MFS"/>
    <property type="match status" value="1"/>
</dbReference>
<feature type="transmembrane region" description="Helical" evidence="6">
    <location>
        <begin position="107"/>
        <end position="130"/>
    </location>
</feature>
<dbReference type="SUPFAM" id="SSF103473">
    <property type="entry name" value="MFS general substrate transporter"/>
    <property type="match status" value="1"/>
</dbReference>
<feature type="transmembrane region" description="Helical" evidence="6">
    <location>
        <begin position="47"/>
        <end position="70"/>
    </location>
</feature>
<feature type="transmembrane region" description="Helical" evidence="6">
    <location>
        <begin position="17"/>
        <end position="41"/>
    </location>
</feature>
<feature type="transmembrane region" description="Helical" evidence="6">
    <location>
        <begin position="309"/>
        <end position="331"/>
    </location>
</feature>
<proteinExistence type="predicted"/>
<evidence type="ECO:0000256" key="5">
    <source>
        <dbReference type="ARBA" id="ARBA00023136"/>
    </source>
</evidence>
<dbReference type="PROSITE" id="PS50850">
    <property type="entry name" value="MFS"/>
    <property type="match status" value="1"/>
</dbReference>
<dbReference type="GO" id="GO:0005886">
    <property type="term" value="C:plasma membrane"/>
    <property type="evidence" value="ECO:0007669"/>
    <property type="project" value="UniProtKB-SubCell"/>
</dbReference>
<accession>A0A840Y055</accession>
<feature type="transmembrane region" description="Helical" evidence="6">
    <location>
        <begin position="142"/>
        <end position="162"/>
    </location>
</feature>
<keyword evidence="4 6" id="KW-1133">Transmembrane helix</keyword>